<sequence>MKYSLIAAMVAASLGLAGCGQPEQANAQEAEQTKTQTSKASAKNDGKPELGSFGVDLSARDESVDPGDDFFRYASGNWYDNFELPADKVRYGAFSKLYDRSQEQVKTIIDDIMARDDLNAEEQMVHDFYKAYMDTDAINKKGLKPISDVMGKIDSLENRQQLTELFGSAWLYGNASPLYAGLWYNRLDPNEYQVTVGVGGLGLPDRDYYLGDQERFAEIRKAYLAHVEEMLTLANEENAAEKAQQILDLETKIAEIQWPREKRRDRELTLNQIDREKLSEEYSDFDWDAFFKSSGLKVPELNMTTPEPIKNVIKIVNDTDLDIWKSYLTYHTVSNNANLLSEDVFMSNFNFYGKTLNGQQEPRPRWKRALSQMSGTESLGFAIGKIYVDKYFPESSKEQMKELVENLRAALKKRIENLDWMGDDTKEAAKEKLAAFRPKIGYPDEWVDLEGVKISDDELVQNVRNLRQFFQQRDVEKELEPTDRERWGMTPQTVNAYYNSSFNEIVFPAAILQPPFFDPNADPAVNYGAIGAVIGHEMGHGFDDQGSKSDAKGIQRNWWTEEDLKAFNEKVDKLDEQYSKYEPIEGNTVNGRLTLGENIGDVGGLSMAYEAYKISLDGKEAPVIDGLTGDQRFFLAWAQVWREKRTEQSLMNQLRSDPHAPARYRTMAPRNLDAWYEAFDVTPEDELYLPKEERVQIW</sequence>
<keyword evidence="7" id="KW-0482">Metalloprotease</keyword>
<dbReference type="InterPro" id="IPR024079">
    <property type="entry name" value="MetalloPept_cat_dom_sf"/>
</dbReference>
<keyword evidence="6" id="KW-0862">Zinc</keyword>
<feature type="region of interest" description="Disordered" evidence="8">
    <location>
        <begin position="28"/>
        <end position="54"/>
    </location>
</feature>
<feature type="signal peptide" evidence="9">
    <location>
        <begin position="1"/>
        <end position="27"/>
    </location>
</feature>
<dbReference type="InterPro" id="IPR008753">
    <property type="entry name" value="Peptidase_M13_N"/>
</dbReference>
<evidence type="ECO:0000313" key="13">
    <source>
        <dbReference type="Proteomes" id="UP000304912"/>
    </source>
</evidence>
<dbReference type="Pfam" id="PF05649">
    <property type="entry name" value="Peptidase_M13_N"/>
    <property type="match status" value="1"/>
</dbReference>
<dbReference type="AlphaFoldDB" id="A0A5B7YI97"/>
<comment type="cofactor">
    <cofactor evidence="1">
        <name>Zn(2+)</name>
        <dbReference type="ChEBI" id="CHEBI:29105"/>
    </cofactor>
</comment>
<keyword evidence="13" id="KW-1185">Reference proteome</keyword>
<dbReference type="Proteomes" id="UP000304912">
    <property type="component" value="Chromosome"/>
</dbReference>
<dbReference type="GO" id="GO:0016485">
    <property type="term" value="P:protein processing"/>
    <property type="evidence" value="ECO:0007669"/>
    <property type="project" value="TreeGrafter"/>
</dbReference>
<keyword evidence="9" id="KW-0732">Signal</keyword>
<evidence type="ECO:0000256" key="7">
    <source>
        <dbReference type="ARBA" id="ARBA00023049"/>
    </source>
</evidence>
<evidence type="ECO:0000256" key="6">
    <source>
        <dbReference type="ARBA" id="ARBA00022833"/>
    </source>
</evidence>
<comment type="similarity">
    <text evidence="2">Belongs to the peptidase M13 family.</text>
</comment>
<keyword evidence="5" id="KW-0378">Hydrolase</keyword>
<protein>
    <submittedName>
        <fullName evidence="12">M13 family metallopeptidase</fullName>
    </submittedName>
</protein>
<dbReference type="InterPro" id="IPR042089">
    <property type="entry name" value="Peptidase_M13_dom_2"/>
</dbReference>
<evidence type="ECO:0000259" key="10">
    <source>
        <dbReference type="Pfam" id="PF01431"/>
    </source>
</evidence>
<dbReference type="PANTHER" id="PTHR11733">
    <property type="entry name" value="ZINC METALLOPROTEASE FAMILY M13 NEPRILYSIN-RELATED"/>
    <property type="match status" value="1"/>
</dbReference>
<keyword evidence="4" id="KW-0479">Metal-binding</keyword>
<dbReference type="GO" id="GO:0046872">
    <property type="term" value="F:metal ion binding"/>
    <property type="evidence" value="ECO:0007669"/>
    <property type="project" value="UniProtKB-KW"/>
</dbReference>
<dbReference type="GO" id="GO:0005886">
    <property type="term" value="C:plasma membrane"/>
    <property type="evidence" value="ECO:0007669"/>
    <property type="project" value="TreeGrafter"/>
</dbReference>
<dbReference type="OrthoDB" id="9775677at2"/>
<evidence type="ECO:0000256" key="4">
    <source>
        <dbReference type="ARBA" id="ARBA00022723"/>
    </source>
</evidence>
<dbReference type="InterPro" id="IPR018497">
    <property type="entry name" value="Peptidase_M13_C"/>
</dbReference>
<feature type="compositionally biased region" description="Low complexity" evidence="8">
    <location>
        <begin position="28"/>
        <end position="37"/>
    </location>
</feature>
<keyword evidence="3" id="KW-0645">Protease</keyword>
<feature type="domain" description="Peptidase M13 C-terminal" evidence="10">
    <location>
        <begin position="495"/>
        <end position="695"/>
    </location>
</feature>
<feature type="chain" id="PRO_5022924544" evidence="9">
    <location>
        <begin position="28"/>
        <end position="698"/>
    </location>
</feature>
<gene>
    <name evidence="12" type="ORF">FBQ74_12400</name>
</gene>
<evidence type="ECO:0000256" key="2">
    <source>
        <dbReference type="ARBA" id="ARBA00007357"/>
    </source>
</evidence>
<dbReference type="PROSITE" id="PS51885">
    <property type="entry name" value="NEPRILYSIN"/>
    <property type="match status" value="1"/>
</dbReference>
<dbReference type="KEGG" id="salk:FBQ74_12400"/>
<evidence type="ECO:0000256" key="9">
    <source>
        <dbReference type="SAM" id="SignalP"/>
    </source>
</evidence>
<evidence type="ECO:0000256" key="5">
    <source>
        <dbReference type="ARBA" id="ARBA00022801"/>
    </source>
</evidence>
<evidence type="ECO:0000313" key="12">
    <source>
        <dbReference type="EMBL" id="QCZ94219.1"/>
    </source>
</evidence>
<evidence type="ECO:0000256" key="1">
    <source>
        <dbReference type="ARBA" id="ARBA00001947"/>
    </source>
</evidence>
<dbReference type="EMBL" id="CP039852">
    <property type="protein sequence ID" value="QCZ94219.1"/>
    <property type="molecule type" value="Genomic_DNA"/>
</dbReference>
<feature type="domain" description="Peptidase M13 N-terminal" evidence="11">
    <location>
        <begin position="66"/>
        <end position="443"/>
    </location>
</feature>
<evidence type="ECO:0000259" key="11">
    <source>
        <dbReference type="Pfam" id="PF05649"/>
    </source>
</evidence>
<dbReference type="SUPFAM" id="SSF55486">
    <property type="entry name" value="Metalloproteases ('zincins'), catalytic domain"/>
    <property type="match status" value="1"/>
</dbReference>
<organism evidence="12 13">
    <name type="scientific">Salinimonas iocasae</name>
    <dbReference type="NCBI Taxonomy" id="2572577"/>
    <lineage>
        <taxon>Bacteria</taxon>
        <taxon>Pseudomonadati</taxon>
        <taxon>Pseudomonadota</taxon>
        <taxon>Gammaproteobacteria</taxon>
        <taxon>Alteromonadales</taxon>
        <taxon>Alteromonadaceae</taxon>
        <taxon>Alteromonas/Salinimonas group</taxon>
        <taxon>Salinimonas</taxon>
    </lineage>
</organism>
<dbReference type="InterPro" id="IPR000718">
    <property type="entry name" value="Peptidase_M13"/>
</dbReference>
<accession>A0A5B7YI97</accession>
<dbReference type="Pfam" id="PF01431">
    <property type="entry name" value="Peptidase_M13"/>
    <property type="match status" value="1"/>
</dbReference>
<evidence type="ECO:0000256" key="3">
    <source>
        <dbReference type="ARBA" id="ARBA00022670"/>
    </source>
</evidence>
<evidence type="ECO:0000256" key="8">
    <source>
        <dbReference type="SAM" id="MobiDB-lite"/>
    </source>
</evidence>
<dbReference type="Gene3D" id="1.10.1380.10">
    <property type="entry name" value="Neutral endopeptidase , domain2"/>
    <property type="match status" value="1"/>
</dbReference>
<dbReference type="GO" id="GO:0004222">
    <property type="term" value="F:metalloendopeptidase activity"/>
    <property type="evidence" value="ECO:0007669"/>
    <property type="project" value="InterPro"/>
</dbReference>
<dbReference type="PROSITE" id="PS51257">
    <property type="entry name" value="PROKAR_LIPOPROTEIN"/>
    <property type="match status" value="1"/>
</dbReference>
<dbReference type="Gene3D" id="3.40.390.10">
    <property type="entry name" value="Collagenase (Catalytic Domain)"/>
    <property type="match status" value="1"/>
</dbReference>
<proteinExistence type="inferred from homology"/>
<dbReference type="PRINTS" id="PR00786">
    <property type="entry name" value="NEPRILYSIN"/>
</dbReference>
<reference evidence="12 13" key="1">
    <citation type="submission" date="2019-04" db="EMBL/GenBank/DDBJ databases">
        <title>Salinimonas iocasae sp. nov., a halophilic bacterium isolated from the outer tube casing of tubeworms in Okinawa Trough.</title>
        <authorList>
            <person name="Zhang H."/>
            <person name="Wang H."/>
            <person name="Li C."/>
        </authorList>
    </citation>
    <scope>NUCLEOTIDE SEQUENCE [LARGE SCALE GENOMIC DNA]</scope>
    <source>
        <strain evidence="12 13">KX18D6</strain>
    </source>
</reference>
<dbReference type="RefSeq" id="WP_139756960.1">
    <property type="nucleotide sequence ID" value="NZ_CP039852.1"/>
</dbReference>
<dbReference type="PANTHER" id="PTHR11733:SF167">
    <property type="entry name" value="FI17812P1-RELATED"/>
    <property type="match status" value="1"/>
</dbReference>
<dbReference type="CDD" id="cd08662">
    <property type="entry name" value="M13"/>
    <property type="match status" value="1"/>
</dbReference>
<name>A0A5B7YI97_9ALTE</name>